<accession>A0AAV7SYM1</accession>
<reference evidence="1" key="1">
    <citation type="journal article" date="2022" name="bioRxiv">
        <title>Sequencing and chromosome-scale assembly of the giantPleurodeles waltlgenome.</title>
        <authorList>
            <person name="Brown T."/>
            <person name="Elewa A."/>
            <person name="Iarovenko S."/>
            <person name="Subramanian E."/>
            <person name="Araus A.J."/>
            <person name="Petzold A."/>
            <person name="Susuki M."/>
            <person name="Suzuki K.-i.T."/>
            <person name="Hayashi T."/>
            <person name="Toyoda A."/>
            <person name="Oliveira C."/>
            <person name="Osipova E."/>
            <person name="Leigh N.D."/>
            <person name="Simon A."/>
            <person name="Yun M.H."/>
        </authorList>
    </citation>
    <scope>NUCLEOTIDE SEQUENCE</scope>
    <source>
        <strain evidence="1">20211129_DDA</strain>
        <tissue evidence="1">Liver</tissue>
    </source>
</reference>
<keyword evidence="2" id="KW-1185">Reference proteome</keyword>
<organism evidence="1 2">
    <name type="scientific">Pleurodeles waltl</name>
    <name type="common">Iberian ribbed newt</name>
    <dbReference type="NCBI Taxonomy" id="8319"/>
    <lineage>
        <taxon>Eukaryota</taxon>
        <taxon>Metazoa</taxon>
        <taxon>Chordata</taxon>
        <taxon>Craniata</taxon>
        <taxon>Vertebrata</taxon>
        <taxon>Euteleostomi</taxon>
        <taxon>Amphibia</taxon>
        <taxon>Batrachia</taxon>
        <taxon>Caudata</taxon>
        <taxon>Salamandroidea</taxon>
        <taxon>Salamandridae</taxon>
        <taxon>Pleurodelinae</taxon>
        <taxon>Pleurodeles</taxon>
    </lineage>
</organism>
<sequence length="71" mass="8184">MKWRLPVLYAGTGGSKVTPPMMCIVAVSAHKKKGLWRAIAKDVLTLGVYGWRSTHCQKWWEDLRRWAQKTV</sequence>
<name>A0AAV7SYM1_PLEWA</name>
<dbReference type="Proteomes" id="UP001066276">
    <property type="component" value="Chromosome 4_1"/>
</dbReference>
<gene>
    <name evidence="1" type="ORF">NDU88_001105</name>
</gene>
<dbReference type="EMBL" id="JANPWB010000007">
    <property type="protein sequence ID" value="KAJ1169199.1"/>
    <property type="molecule type" value="Genomic_DNA"/>
</dbReference>
<evidence type="ECO:0000313" key="2">
    <source>
        <dbReference type="Proteomes" id="UP001066276"/>
    </source>
</evidence>
<evidence type="ECO:0000313" key="1">
    <source>
        <dbReference type="EMBL" id="KAJ1169199.1"/>
    </source>
</evidence>
<comment type="caution">
    <text evidence="1">The sequence shown here is derived from an EMBL/GenBank/DDBJ whole genome shotgun (WGS) entry which is preliminary data.</text>
</comment>
<proteinExistence type="predicted"/>
<dbReference type="AlphaFoldDB" id="A0AAV7SYM1"/>
<protein>
    <submittedName>
        <fullName evidence="1">Uncharacterized protein</fullName>
    </submittedName>
</protein>